<dbReference type="InterPro" id="IPR035906">
    <property type="entry name" value="MetI-like_sf"/>
</dbReference>
<name>A0ABV6U998_9ACTN</name>
<dbReference type="Pfam" id="PF08352">
    <property type="entry name" value="oligo_HPY"/>
    <property type="match status" value="1"/>
</dbReference>
<evidence type="ECO:0000256" key="9">
    <source>
        <dbReference type="ARBA" id="ARBA00022989"/>
    </source>
</evidence>
<evidence type="ECO:0000259" key="14">
    <source>
        <dbReference type="PROSITE" id="PS50928"/>
    </source>
</evidence>
<dbReference type="InterPro" id="IPR050388">
    <property type="entry name" value="ABC_Ni/Peptide_Import"/>
</dbReference>
<evidence type="ECO:0000256" key="10">
    <source>
        <dbReference type="ARBA" id="ARBA00023136"/>
    </source>
</evidence>
<feature type="transmembrane region" description="Helical" evidence="11">
    <location>
        <begin position="110"/>
        <end position="135"/>
    </location>
</feature>
<comment type="caution">
    <text evidence="15">The sequence shown here is derived from an EMBL/GenBank/DDBJ whole genome shotgun (WGS) entry which is preliminary data.</text>
</comment>
<dbReference type="InterPro" id="IPR025966">
    <property type="entry name" value="OppC_N"/>
</dbReference>
<dbReference type="InterPro" id="IPR003593">
    <property type="entry name" value="AAA+_ATPase"/>
</dbReference>
<dbReference type="SMART" id="SM00382">
    <property type="entry name" value="AAA"/>
    <property type="match status" value="1"/>
</dbReference>
<dbReference type="EMBL" id="JBHMQT010000044">
    <property type="protein sequence ID" value="MFC0864747.1"/>
    <property type="molecule type" value="Genomic_DNA"/>
</dbReference>
<evidence type="ECO:0000313" key="16">
    <source>
        <dbReference type="Proteomes" id="UP001589870"/>
    </source>
</evidence>
<dbReference type="SUPFAM" id="SSF52540">
    <property type="entry name" value="P-loop containing nucleoside triphosphate hydrolases"/>
    <property type="match status" value="1"/>
</dbReference>
<dbReference type="InterPro" id="IPR013563">
    <property type="entry name" value="Oligopep_ABC_C"/>
</dbReference>
<dbReference type="InterPro" id="IPR017871">
    <property type="entry name" value="ABC_transporter-like_CS"/>
</dbReference>
<keyword evidence="6 11" id="KW-0812">Transmembrane</keyword>
<dbReference type="NCBIfam" id="TIGR01727">
    <property type="entry name" value="oligo_HPY"/>
    <property type="match status" value="1"/>
</dbReference>
<evidence type="ECO:0000256" key="7">
    <source>
        <dbReference type="ARBA" id="ARBA00022741"/>
    </source>
</evidence>
<protein>
    <submittedName>
        <fullName evidence="15">Dipeptide/oligopeptide/nickel ABC transporter permease/ATP-binding protein</fullName>
    </submittedName>
</protein>
<evidence type="ECO:0000256" key="12">
    <source>
        <dbReference type="SAM" id="MobiDB-lite"/>
    </source>
</evidence>
<feature type="region of interest" description="Disordered" evidence="12">
    <location>
        <begin position="311"/>
        <end position="351"/>
    </location>
</feature>
<comment type="similarity">
    <text evidence="11">Belongs to the binding-protein-dependent transport system permease family.</text>
</comment>
<evidence type="ECO:0000256" key="6">
    <source>
        <dbReference type="ARBA" id="ARBA00022692"/>
    </source>
</evidence>
<dbReference type="InterPro" id="IPR003439">
    <property type="entry name" value="ABC_transporter-like_ATP-bd"/>
</dbReference>
<proteinExistence type="inferred from homology"/>
<sequence length="669" mass="70805">MSSTMSAAESNPTADPMTNPASAPAAEEPAPTGQVLRIWQRFRTDRWALIAAGYLGLLVVVAVFAPWLAPHDPERQDLLQAFGEPSWEHWLGTDELGRDELSRMLVATRISLLAVAEAVGIAVAVGVPIGLLAGFRGGLLDRIVMRLNDLVFAIPALVLVMLVIAVLGTGLGPSMAALGLVFSTGFIRVSRNAVTAIREETYLAAAQVIGVPTGQLVRRHVLPNALGPIMVQLALQCGVVLTIEASLSFIGLGAQPPDVSWGTLLAMAATSIQGADTLLVVWPGVAITVTVLALNLVGDGLLAALKPGGGRRMPRIRPGRRRRAETVPQPTPTTTTTTTTTTEPATEPDDAEPLLRVSGLTVTAGETRVVSDVSFDIAEGEVVGLVGESGCGKSTIALALMGLLDEQRRVAAGSIRLAGTELVGASATDWERTRGHGLAMVFQNPQTSLNPTMRIGDQIAEPLRLAGHSVRAARAEAVALLEKVGVPDPARRARQYPHEFSGGMAQRAMIAMAIAGRPKLLIADEPVTALDVRVREQVLDLLLDLRAEFGMAVLLVTHDLGVVADACDRTIVAYAGELVEQAPAEELFRAPAHPYTHGLLGARPVALTGRRLPTIPGSVPAPGQWPDGCRFQSRCAHVRTDCSAAAVPTIMLTGDHRSRCLRAQEHPWL</sequence>
<dbReference type="PANTHER" id="PTHR43297:SF2">
    <property type="entry name" value="DIPEPTIDE TRANSPORT ATP-BINDING PROTEIN DPPD"/>
    <property type="match status" value="1"/>
</dbReference>
<keyword evidence="4 11" id="KW-0813">Transport</keyword>
<dbReference type="CDD" id="cd03257">
    <property type="entry name" value="ABC_NikE_OppD_transporters"/>
    <property type="match status" value="1"/>
</dbReference>
<keyword evidence="7" id="KW-0547">Nucleotide-binding</keyword>
<feature type="compositionally biased region" description="Polar residues" evidence="12">
    <location>
        <begin position="1"/>
        <end position="13"/>
    </location>
</feature>
<dbReference type="Proteomes" id="UP001589870">
    <property type="component" value="Unassembled WGS sequence"/>
</dbReference>
<evidence type="ECO:0000256" key="2">
    <source>
        <dbReference type="ARBA" id="ARBA00004202"/>
    </source>
</evidence>
<keyword evidence="9 11" id="KW-1133">Transmembrane helix</keyword>
<feature type="region of interest" description="Disordered" evidence="12">
    <location>
        <begin position="1"/>
        <end position="29"/>
    </location>
</feature>
<evidence type="ECO:0000256" key="1">
    <source>
        <dbReference type="ARBA" id="ARBA00004141"/>
    </source>
</evidence>
<dbReference type="Pfam" id="PF00528">
    <property type="entry name" value="BPD_transp_1"/>
    <property type="match status" value="1"/>
</dbReference>
<keyword evidence="10 11" id="KW-0472">Membrane</keyword>
<feature type="compositionally biased region" description="Low complexity" evidence="12">
    <location>
        <begin position="332"/>
        <end position="345"/>
    </location>
</feature>
<dbReference type="CDD" id="cd06261">
    <property type="entry name" value="TM_PBP2"/>
    <property type="match status" value="1"/>
</dbReference>
<gene>
    <name evidence="15" type="ORF">ACFHYQ_20865</name>
</gene>
<feature type="transmembrane region" description="Helical" evidence="11">
    <location>
        <begin position="47"/>
        <end position="69"/>
    </location>
</feature>
<dbReference type="PROSITE" id="PS50928">
    <property type="entry name" value="ABC_TM1"/>
    <property type="match status" value="1"/>
</dbReference>
<dbReference type="Gene3D" id="3.40.50.300">
    <property type="entry name" value="P-loop containing nucleotide triphosphate hydrolases"/>
    <property type="match status" value="1"/>
</dbReference>
<feature type="domain" description="ABC transmembrane type-1" evidence="14">
    <location>
        <begin position="108"/>
        <end position="298"/>
    </location>
</feature>
<evidence type="ECO:0000256" key="4">
    <source>
        <dbReference type="ARBA" id="ARBA00022448"/>
    </source>
</evidence>
<dbReference type="Pfam" id="PF00005">
    <property type="entry name" value="ABC_tran"/>
    <property type="match status" value="1"/>
</dbReference>
<dbReference type="Gene3D" id="1.10.3720.10">
    <property type="entry name" value="MetI-like"/>
    <property type="match status" value="1"/>
</dbReference>
<dbReference type="InterPro" id="IPR000515">
    <property type="entry name" value="MetI-like"/>
</dbReference>
<evidence type="ECO:0000313" key="15">
    <source>
        <dbReference type="EMBL" id="MFC0864747.1"/>
    </source>
</evidence>
<dbReference type="SUPFAM" id="SSF161098">
    <property type="entry name" value="MetI-like"/>
    <property type="match status" value="1"/>
</dbReference>
<evidence type="ECO:0000256" key="8">
    <source>
        <dbReference type="ARBA" id="ARBA00022840"/>
    </source>
</evidence>
<dbReference type="InterPro" id="IPR027417">
    <property type="entry name" value="P-loop_NTPase"/>
</dbReference>
<keyword evidence="8" id="KW-0067">ATP-binding</keyword>
<feature type="compositionally biased region" description="Basic residues" evidence="12">
    <location>
        <begin position="312"/>
        <end position="323"/>
    </location>
</feature>
<dbReference type="PANTHER" id="PTHR43297">
    <property type="entry name" value="OLIGOPEPTIDE TRANSPORT ATP-BINDING PROTEIN APPD"/>
    <property type="match status" value="1"/>
</dbReference>
<evidence type="ECO:0000259" key="13">
    <source>
        <dbReference type="PROSITE" id="PS50893"/>
    </source>
</evidence>
<dbReference type="RefSeq" id="WP_394302813.1">
    <property type="nucleotide sequence ID" value="NZ_JBHMQT010000044.1"/>
</dbReference>
<reference evidence="15 16" key="1">
    <citation type="submission" date="2024-09" db="EMBL/GenBank/DDBJ databases">
        <authorList>
            <person name="Sun Q."/>
            <person name="Mori K."/>
        </authorList>
    </citation>
    <scope>NUCLEOTIDE SEQUENCE [LARGE SCALE GENOMIC DNA]</scope>
    <source>
        <strain evidence="15 16">TBRC 1851</strain>
    </source>
</reference>
<organism evidence="15 16">
    <name type="scientific">Sphaerimonospora cavernae</name>
    <dbReference type="NCBI Taxonomy" id="1740611"/>
    <lineage>
        <taxon>Bacteria</taxon>
        <taxon>Bacillati</taxon>
        <taxon>Actinomycetota</taxon>
        <taxon>Actinomycetes</taxon>
        <taxon>Streptosporangiales</taxon>
        <taxon>Streptosporangiaceae</taxon>
        <taxon>Sphaerimonospora</taxon>
    </lineage>
</organism>
<feature type="compositionally biased region" description="Low complexity" evidence="12">
    <location>
        <begin position="20"/>
        <end position="29"/>
    </location>
</feature>
<keyword evidence="5" id="KW-1003">Cell membrane</keyword>
<keyword evidence="16" id="KW-1185">Reference proteome</keyword>
<evidence type="ECO:0000256" key="3">
    <source>
        <dbReference type="ARBA" id="ARBA00005417"/>
    </source>
</evidence>
<evidence type="ECO:0000256" key="5">
    <source>
        <dbReference type="ARBA" id="ARBA00022475"/>
    </source>
</evidence>
<comment type="subcellular location">
    <subcellularLocation>
        <location evidence="11">Cell membrane</location>
        <topology evidence="11">Multi-pass membrane protein</topology>
    </subcellularLocation>
    <subcellularLocation>
        <location evidence="2">Cell membrane</location>
        <topology evidence="2">Peripheral membrane protein</topology>
    </subcellularLocation>
    <subcellularLocation>
        <location evidence="1">Membrane</location>
        <topology evidence="1">Multi-pass membrane protein</topology>
    </subcellularLocation>
</comment>
<feature type="transmembrane region" description="Helical" evidence="11">
    <location>
        <begin position="147"/>
        <end position="167"/>
    </location>
</feature>
<dbReference type="PROSITE" id="PS00211">
    <property type="entry name" value="ABC_TRANSPORTER_1"/>
    <property type="match status" value="1"/>
</dbReference>
<dbReference type="Pfam" id="PF12911">
    <property type="entry name" value="OppC_N"/>
    <property type="match status" value="1"/>
</dbReference>
<comment type="similarity">
    <text evidence="3">Belongs to the ABC transporter superfamily.</text>
</comment>
<evidence type="ECO:0000256" key="11">
    <source>
        <dbReference type="RuleBase" id="RU363032"/>
    </source>
</evidence>
<feature type="domain" description="ABC transporter" evidence="13">
    <location>
        <begin position="355"/>
        <end position="600"/>
    </location>
</feature>
<dbReference type="PROSITE" id="PS50893">
    <property type="entry name" value="ABC_TRANSPORTER_2"/>
    <property type="match status" value="1"/>
</dbReference>
<accession>A0ABV6U998</accession>